<proteinExistence type="predicted"/>
<dbReference type="Proteomes" id="UP000233256">
    <property type="component" value="Unassembled WGS sequence"/>
</dbReference>
<evidence type="ECO:0008006" key="3">
    <source>
        <dbReference type="Google" id="ProtNLM"/>
    </source>
</evidence>
<accession>A0A2N1PJ06</accession>
<evidence type="ECO:0000313" key="1">
    <source>
        <dbReference type="EMBL" id="PKK88327.1"/>
    </source>
</evidence>
<evidence type="ECO:0000313" key="2">
    <source>
        <dbReference type="Proteomes" id="UP000233256"/>
    </source>
</evidence>
<sequence>MSNFPAWFNRAYKRWSRSQAGEEDFIAFCDLLGYPPSKVLGWLHGEFIPEGPEVLNIAGTLGTEVYSTLGLPEVDPELLMIYHAFSHLQGEFRSRLAQALWEAEKEMNEKGISASSPEAGGILSAAFAKWGIAPNPKQ</sequence>
<organism evidence="1 2">
    <name type="scientific">Candidatus Wallbacteria bacterium HGW-Wallbacteria-1</name>
    <dbReference type="NCBI Taxonomy" id="2013854"/>
    <lineage>
        <taxon>Bacteria</taxon>
        <taxon>Candidatus Walliibacteriota</taxon>
    </lineage>
</organism>
<gene>
    <name evidence="1" type="ORF">CVV64_19265</name>
</gene>
<name>A0A2N1PJ06_9BACT</name>
<comment type="caution">
    <text evidence="1">The sequence shown here is derived from an EMBL/GenBank/DDBJ whole genome shotgun (WGS) entry which is preliminary data.</text>
</comment>
<dbReference type="AlphaFoldDB" id="A0A2N1PJ06"/>
<reference evidence="1 2" key="1">
    <citation type="journal article" date="2017" name="ISME J.">
        <title>Potential for microbial H2 and metal transformations associated with novel bacteria and archaea in deep terrestrial subsurface sediments.</title>
        <authorList>
            <person name="Hernsdorf A.W."/>
            <person name="Amano Y."/>
            <person name="Miyakawa K."/>
            <person name="Ise K."/>
            <person name="Suzuki Y."/>
            <person name="Anantharaman K."/>
            <person name="Probst A."/>
            <person name="Burstein D."/>
            <person name="Thomas B.C."/>
            <person name="Banfield J.F."/>
        </authorList>
    </citation>
    <scope>NUCLEOTIDE SEQUENCE [LARGE SCALE GENOMIC DNA]</scope>
    <source>
        <strain evidence="1">HGW-Wallbacteria-1</strain>
    </source>
</reference>
<protein>
    <recommendedName>
        <fullName evidence="3">XRE family transcriptional regulator</fullName>
    </recommendedName>
</protein>
<dbReference type="EMBL" id="PGXC01000051">
    <property type="protein sequence ID" value="PKK88327.1"/>
    <property type="molecule type" value="Genomic_DNA"/>
</dbReference>